<dbReference type="PANTHER" id="PTHR14003">
    <property type="entry name" value="TRANSCRIPTIONAL REPRESSOR PROTEIN YY"/>
    <property type="match status" value="1"/>
</dbReference>
<dbReference type="PROSITE" id="PS00028">
    <property type="entry name" value="ZINC_FINGER_C2H2_1"/>
    <property type="match status" value="2"/>
</dbReference>
<feature type="domain" description="C2H2-type" evidence="7">
    <location>
        <begin position="245"/>
        <end position="271"/>
    </location>
</feature>
<keyword evidence="5" id="KW-0539">Nucleus</keyword>
<keyword evidence="4" id="KW-0862">Zinc</keyword>
<evidence type="ECO:0000313" key="8">
    <source>
        <dbReference type="EMBL" id="KAL0086556.1"/>
    </source>
</evidence>
<keyword evidence="1" id="KW-0479">Metal-binding</keyword>
<dbReference type="InterPro" id="IPR013087">
    <property type="entry name" value="Znf_C2H2_type"/>
</dbReference>
<dbReference type="PANTHER" id="PTHR14003:SF23">
    <property type="entry name" value="ZINC FINGER PROTEIN 143"/>
    <property type="match status" value="1"/>
</dbReference>
<evidence type="ECO:0000256" key="6">
    <source>
        <dbReference type="PROSITE-ProRule" id="PRU00042"/>
    </source>
</evidence>
<evidence type="ECO:0000256" key="3">
    <source>
        <dbReference type="ARBA" id="ARBA00022771"/>
    </source>
</evidence>
<evidence type="ECO:0000256" key="5">
    <source>
        <dbReference type="ARBA" id="ARBA00023242"/>
    </source>
</evidence>
<evidence type="ECO:0000256" key="1">
    <source>
        <dbReference type="ARBA" id="ARBA00022723"/>
    </source>
</evidence>
<keyword evidence="2" id="KW-0677">Repeat</keyword>
<evidence type="ECO:0000256" key="4">
    <source>
        <dbReference type="ARBA" id="ARBA00022833"/>
    </source>
</evidence>
<name>A0ABR3B0S9_PHYBL</name>
<keyword evidence="9" id="KW-1185">Reference proteome</keyword>
<dbReference type="Pfam" id="PF00096">
    <property type="entry name" value="zf-C2H2"/>
    <property type="match status" value="2"/>
</dbReference>
<dbReference type="SUPFAM" id="SSF57667">
    <property type="entry name" value="beta-beta-alpha zinc fingers"/>
    <property type="match status" value="1"/>
</dbReference>
<reference evidence="8 9" key="1">
    <citation type="submission" date="2024-04" db="EMBL/GenBank/DDBJ databases">
        <title>Symmetric and asymmetric DNA N6-adenine methylation regulates different biological responses in Mucorales.</title>
        <authorList>
            <consortium name="Lawrence Berkeley National Laboratory"/>
            <person name="Lax C."/>
            <person name="Mondo S.J."/>
            <person name="Osorio-Concepcion M."/>
            <person name="Muszewska A."/>
            <person name="Corrochano-Luque M."/>
            <person name="Gutierrez G."/>
            <person name="Riley R."/>
            <person name="Lipzen A."/>
            <person name="Guo J."/>
            <person name="Hundley H."/>
            <person name="Amirebrahimi M."/>
            <person name="Ng V."/>
            <person name="Lorenzo-Gutierrez D."/>
            <person name="Binder U."/>
            <person name="Yang J."/>
            <person name="Song Y."/>
            <person name="Canovas D."/>
            <person name="Navarro E."/>
            <person name="Freitag M."/>
            <person name="Gabaldon T."/>
            <person name="Grigoriev I.V."/>
            <person name="Corrochano L.M."/>
            <person name="Nicolas F.E."/>
            <person name="Garre V."/>
        </authorList>
    </citation>
    <scope>NUCLEOTIDE SEQUENCE [LARGE SCALE GENOMIC DNA]</scope>
    <source>
        <strain evidence="8 9">L51</strain>
    </source>
</reference>
<accession>A0ABR3B0S9</accession>
<comment type="caution">
    <text evidence="8">The sequence shown here is derived from an EMBL/GenBank/DDBJ whole genome shotgun (WGS) entry which is preliminary data.</text>
</comment>
<sequence length="271" mass="31673">MAVSIIYEFRCTLHRYVLDDKYKDIYKAAVISASLGNQKKKYNIRVRTRTFLCSPHQMPPPIRILHLTHLGWNIDSYIYMAIWCLKFITYKCLCLTAFSNVTFNQKLWITLPGVINYFIKPRIHYRQQNKKYGIVLAPKEEVYVKNSHNFNCFNKSALYFLFFCCVLRSVLAIQPQASNQKTGNKEYKFLGHKYIKDSGGSSRAVIERLNPYPCKSICSTCGKDFSRIGNYTRHQKTHTKEKEKCFCQTCGKAYSNKSNLDRHTKIKHTNP</sequence>
<feature type="domain" description="C2H2-type" evidence="7">
    <location>
        <begin position="212"/>
        <end position="243"/>
    </location>
</feature>
<evidence type="ECO:0000313" key="9">
    <source>
        <dbReference type="Proteomes" id="UP001448207"/>
    </source>
</evidence>
<evidence type="ECO:0000259" key="7">
    <source>
        <dbReference type="PROSITE" id="PS50157"/>
    </source>
</evidence>
<protein>
    <recommendedName>
        <fullName evidence="7">C2H2-type domain-containing protein</fullName>
    </recommendedName>
</protein>
<dbReference type="PROSITE" id="PS50157">
    <property type="entry name" value="ZINC_FINGER_C2H2_2"/>
    <property type="match status" value="2"/>
</dbReference>
<dbReference type="InterPro" id="IPR036236">
    <property type="entry name" value="Znf_C2H2_sf"/>
</dbReference>
<organism evidence="8 9">
    <name type="scientific">Phycomyces blakesleeanus</name>
    <dbReference type="NCBI Taxonomy" id="4837"/>
    <lineage>
        <taxon>Eukaryota</taxon>
        <taxon>Fungi</taxon>
        <taxon>Fungi incertae sedis</taxon>
        <taxon>Mucoromycota</taxon>
        <taxon>Mucoromycotina</taxon>
        <taxon>Mucoromycetes</taxon>
        <taxon>Mucorales</taxon>
        <taxon>Phycomycetaceae</taxon>
        <taxon>Phycomyces</taxon>
    </lineage>
</organism>
<proteinExistence type="predicted"/>
<evidence type="ECO:0000256" key="2">
    <source>
        <dbReference type="ARBA" id="ARBA00022737"/>
    </source>
</evidence>
<dbReference type="Gene3D" id="3.30.160.60">
    <property type="entry name" value="Classic Zinc Finger"/>
    <property type="match status" value="2"/>
</dbReference>
<gene>
    <name evidence="8" type="ORF">J3Q64DRAFT_1821464</name>
</gene>
<dbReference type="SMART" id="SM00355">
    <property type="entry name" value="ZnF_C2H2"/>
    <property type="match status" value="2"/>
</dbReference>
<dbReference type="EMBL" id="JBCLYO010000008">
    <property type="protein sequence ID" value="KAL0086556.1"/>
    <property type="molecule type" value="Genomic_DNA"/>
</dbReference>
<dbReference type="Proteomes" id="UP001448207">
    <property type="component" value="Unassembled WGS sequence"/>
</dbReference>
<keyword evidence="3 6" id="KW-0863">Zinc-finger</keyword>